<accession>A0A327NMH5</accession>
<evidence type="ECO:0000256" key="3">
    <source>
        <dbReference type="ARBA" id="ARBA00022723"/>
    </source>
</evidence>
<evidence type="ECO:0000256" key="5">
    <source>
        <dbReference type="ARBA" id="ARBA00023277"/>
    </source>
</evidence>
<evidence type="ECO:0000256" key="2">
    <source>
        <dbReference type="ARBA" id="ARBA00006171"/>
    </source>
</evidence>
<reference evidence="6 7" key="1">
    <citation type="submission" date="2018-06" db="EMBL/GenBank/DDBJ databases">
        <title>Spirosoma sp. HMF3257 Genome sequencing and assembly.</title>
        <authorList>
            <person name="Kang H."/>
            <person name="Cha I."/>
            <person name="Kim H."/>
            <person name="Kang J."/>
            <person name="Joh K."/>
        </authorList>
    </citation>
    <scope>NUCLEOTIDE SEQUENCE [LARGE SCALE GENOMIC DNA]</scope>
    <source>
        <strain evidence="6 7">HMF3257</strain>
    </source>
</reference>
<organism evidence="6 7">
    <name type="scientific">Spirosoma telluris</name>
    <dbReference type="NCBI Taxonomy" id="2183553"/>
    <lineage>
        <taxon>Bacteria</taxon>
        <taxon>Pseudomonadati</taxon>
        <taxon>Bacteroidota</taxon>
        <taxon>Cytophagia</taxon>
        <taxon>Cytophagales</taxon>
        <taxon>Cytophagaceae</taxon>
        <taxon>Spirosoma</taxon>
    </lineage>
</organism>
<proteinExistence type="inferred from homology"/>
<comment type="caution">
    <text evidence="6">The sequence shown here is derived from an EMBL/GenBank/DDBJ whole genome shotgun (WGS) entry which is preliminary data.</text>
</comment>
<protein>
    <submittedName>
        <fullName evidence="6">Haloacid dehalogenase</fullName>
    </submittedName>
</protein>
<keyword evidence="7" id="KW-1185">Reference proteome</keyword>
<dbReference type="InterPro" id="IPR023214">
    <property type="entry name" value="HAD_sf"/>
</dbReference>
<dbReference type="SFLD" id="SFLDS00003">
    <property type="entry name" value="Haloacid_Dehalogenase"/>
    <property type="match status" value="1"/>
</dbReference>
<gene>
    <name evidence="6" type="ORF">HMF3257_18070</name>
</gene>
<dbReference type="NCBIfam" id="TIGR01509">
    <property type="entry name" value="HAD-SF-IA-v3"/>
    <property type="match status" value="1"/>
</dbReference>
<dbReference type="InterPro" id="IPR006439">
    <property type="entry name" value="HAD-SF_hydro_IA"/>
</dbReference>
<dbReference type="RefSeq" id="WP_111344176.1">
    <property type="nucleotide sequence ID" value="NZ_QLII01000001.1"/>
</dbReference>
<dbReference type="PANTHER" id="PTHR46193:SF18">
    <property type="entry name" value="HEXITOL PHOSPHATASE B"/>
    <property type="match status" value="1"/>
</dbReference>
<dbReference type="SFLD" id="SFLDG01129">
    <property type="entry name" value="C1.5:_HAD__Beta-PGM__Phosphata"/>
    <property type="match status" value="1"/>
</dbReference>
<dbReference type="PANTHER" id="PTHR46193">
    <property type="entry name" value="6-PHOSPHOGLUCONATE PHOSPHATASE"/>
    <property type="match status" value="1"/>
</dbReference>
<dbReference type="InterPro" id="IPR036412">
    <property type="entry name" value="HAD-like_sf"/>
</dbReference>
<keyword evidence="3" id="KW-0479">Metal-binding</keyword>
<dbReference type="EMBL" id="QLII01000001">
    <property type="protein sequence ID" value="RAI75589.1"/>
    <property type="molecule type" value="Genomic_DNA"/>
</dbReference>
<dbReference type="AlphaFoldDB" id="A0A327NMH5"/>
<evidence type="ECO:0000313" key="7">
    <source>
        <dbReference type="Proteomes" id="UP000249016"/>
    </source>
</evidence>
<comment type="similarity">
    <text evidence="2">Belongs to the HAD-like hydrolase superfamily. CbbY/CbbZ/Gph/YieH family.</text>
</comment>
<dbReference type="Gene3D" id="1.10.150.240">
    <property type="entry name" value="Putative phosphatase, domain 2"/>
    <property type="match status" value="1"/>
</dbReference>
<dbReference type="Gene3D" id="3.40.50.1000">
    <property type="entry name" value="HAD superfamily/HAD-like"/>
    <property type="match status" value="1"/>
</dbReference>
<dbReference type="Proteomes" id="UP000249016">
    <property type="component" value="Unassembled WGS sequence"/>
</dbReference>
<comment type="cofactor">
    <cofactor evidence="1">
        <name>Mg(2+)</name>
        <dbReference type="ChEBI" id="CHEBI:18420"/>
    </cofactor>
</comment>
<dbReference type="GO" id="GO:0003824">
    <property type="term" value="F:catalytic activity"/>
    <property type="evidence" value="ECO:0007669"/>
    <property type="project" value="UniProtKB-ARBA"/>
</dbReference>
<name>A0A327NMH5_9BACT</name>
<dbReference type="InterPro" id="IPR051600">
    <property type="entry name" value="Beta-PGM-like"/>
</dbReference>
<sequence>MTKAVIFDMDGVIVDTNSHHRIAWREYYQRNGKSLSDDDFVQHVSGKHNTDIVAHLFENRPLTSEEVIRLSHEKEALFRELYSPVIQPVAGLISFLKALKEAGIRTAVATSAPVENLDFVMDALEIRSYFDALLNESMVGHPKPDPEIYQKAMVMLGVEPTESVIFEDSMTGIQAAKASGALVVGMATTQSPDELRPFVDDIAKDFTEMTLDRVQQLVKFF</sequence>
<keyword evidence="4" id="KW-0460">Magnesium</keyword>
<dbReference type="PRINTS" id="PR00413">
    <property type="entry name" value="HADHALOGNASE"/>
</dbReference>
<dbReference type="SUPFAM" id="SSF56784">
    <property type="entry name" value="HAD-like"/>
    <property type="match status" value="1"/>
</dbReference>
<evidence type="ECO:0000313" key="6">
    <source>
        <dbReference type="EMBL" id="RAI75589.1"/>
    </source>
</evidence>
<evidence type="ECO:0000256" key="1">
    <source>
        <dbReference type="ARBA" id="ARBA00001946"/>
    </source>
</evidence>
<evidence type="ECO:0000256" key="4">
    <source>
        <dbReference type="ARBA" id="ARBA00022842"/>
    </source>
</evidence>
<dbReference type="Pfam" id="PF00702">
    <property type="entry name" value="Hydrolase"/>
    <property type="match status" value="1"/>
</dbReference>
<dbReference type="InterPro" id="IPR023198">
    <property type="entry name" value="PGP-like_dom2"/>
</dbReference>
<keyword evidence="5" id="KW-0119">Carbohydrate metabolism</keyword>
<dbReference type="OrthoDB" id="9797743at2"/>
<dbReference type="SFLD" id="SFLDG01135">
    <property type="entry name" value="C1.5.6:_HAD__Beta-PGM__Phospha"/>
    <property type="match status" value="1"/>
</dbReference>
<dbReference type="CDD" id="cd07505">
    <property type="entry name" value="HAD_BPGM-like"/>
    <property type="match status" value="1"/>
</dbReference>
<dbReference type="GO" id="GO:0046872">
    <property type="term" value="F:metal ion binding"/>
    <property type="evidence" value="ECO:0007669"/>
    <property type="project" value="UniProtKB-KW"/>
</dbReference>